<protein>
    <submittedName>
        <fullName evidence="1">Uncharacterized protein</fullName>
    </submittedName>
</protein>
<accession>A0A210PPH5</accession>
<sequence>MVTAIATIMIGEVAGGEAEVQGSILDLDPEAHIILVGIDLDQGVLTTMTAEEGHGAGVEEAETGSLTVAPEVGQGHMTERGAFHQKGQDPTVGHSHREVATEMDLHARVAV</sequence>
<gene>
    <name evidence="1" type="ORF">KP79_PYT17275</name>
</gene>
<organism evidence="1 2">
    <name type="scientific">Mizuhopecten yessoensis</name>
    <name type="common">Japanese scallop</name>
    <name type="synonym">Patinopecten yessoensis</name>
    <dbReference type="NCBI Taxonomy" id="6573"/>
    <lineage>
        <taxon>Eukaryota</taxon>
        <taxon>Metazoa</taxon>
        <taxon>Spiralia</taxon>
        <taxon>Lophotrochozoa</taxon>
        <taxon>Mollusca</taxon>
        <taxon>Bivalvia</taxon>
        <taxon>Autobranchia</taxon>
        <taxon>Pteriomorphia</taxon>
        <taxon>Pectinida</taxon>
        <taxon>Pectinoidea</taxon>
        <taxon>Pectinidae</taxon>
        <taxon>Mizuhopecten</taxon>
    </lineage>
</organism>
<comment type="caution">
    <text evidence="1">The sequence shown here is derived from an EMBL/GenBank/DDBJ whole genome shotgun (WGS) entry which is preliminary data.</text>
</comment>
<dbReference type="Proteomes" id="UP000242188">
    <property type="component" value="Unassembled WGS sequence"/>
</dbReference>
<dbReference type="EMBL" id="NEDP02005569">
    <property type="protein sequence ID" value="OWF38354.1"/>
    <property type="molecule type" value="Genomic_DNA"/>
</dbReference>
<dbReference type="AlphaFoldDB" id="A0A210PPH5"/>
<name>A0A210PPH5_MIZYE</name>
<keyword evidence="2" id="KW-1185">Reference proteome</keyword>
<evidence type="ECO:0000313" key="1">
    <source>
        <dbReference type="EMBL" id="OWF38354.1"/>
    </source>
</evidence>
<evidence type="ECO:0000313" key="2">
    <source>
        <dbReference type="Proteomes" id="UP000242188"/>
    </source>
</evidence>
<reference evidence="1 2" key="1">
    <citation type="journal article" date="2017" name="Nat. Ecol. Evol.">
        <title>Scallop genome provides insights into evolution of bilaterian karyotype and development.</title>
        <authorList>
            <person name="Wang S."/>
            <person name="Zhang J."/>
            <person name="Jiao W."/>
            <person name="Li J."/>
            <person name="Xun X."/>
            <person name="Sun Y."/>
            <person name="Guo X."/>
            <person name="Huan P."/>
            <person name="Dong B."/>
            <person name="Zhang L."/>
            <person name="Hu X."/>
            <person name="Sun X."/>
            <person name="Wang J."/>
            <person name="Zhao C."/>
            <person name="Wang Y."/>
            <person name="Wang D."/>
            <person name="Huang X."/>
            <person name="Wang R."/>
            <person name="Lv J."/>
            <person name="Li Y."/>
            <person name="Zhang Z."/>
            <person name="Liu B."/>
            <person name="Lu W."/>
            <person name="Hui Y."/>
            <person name="Liang J."/>
            <person name="Zhou Z."/>
            <person name="Hou R."/>
            <person name="Li X."/>
            <person name="Liu Y."/>
            <person name="Li H."/>
            <person name="Ning X."/>
            <person name="Lin Y."/>
            <person name="Zhao L."/>
            <person name="Xing Q."/>
            <person name="Dou J."/>
            <person name="Li Y."/>
            <person name="Mao J."/>
            <person name="Guo H."/>
            <person name="Dou H."/>
            <person name="Li T."/>
            <person name="Mu C."/>
            <person name="Jiang W."/>
            <person name="Fu Q."/>
            <person name="Fu X."/>
            <person name="Miao Y."/>
            <person name="Liu J."/>
            <person name="Yu Q."/>
            <person name="Li R."/>
            <person name="Liao H."/>
            <person name="Li X."/>
            <person name="Kong Y."/>
            <person name="Jiang Z."/>
            <person name="Chourrout D."/>
            <person name="Li R."/>
            <person name="Bao Z."/>
        </authorList>
    </citation>
    <scope>NUCLEOTIDE SEQUENCE [LARGE SCALE GENOMIC DNA]</scope>
    <source>
        <strain evidence="1 2">PY_sf001</strain>
    </source>
</reference>
<proteinExistence type="predicted"/>